<name>A0ABQ7YR78_BRANA</name>
<evidence type="ECO:0000313" key="1">
    <source>
        <dbReference type="EMBL" id="KAH0870722.1"/>
    </source>
</evidence>
<protein>
    <submittedName>
        <fullName evidence="1">Uncharacterized protein</fullName>
    </submittedName>
</protein>
<comment type="caution">
    <text evidence="1">The sequence shown here is derived from an EMBL/GenBank/DDBJ whole genome shotgun (WGS) entry which is preliminary data.</text>
</comment>
<dbReference type="Proteomes" id="UP000824890">
    <property type="component" value="Unassembled WGS sequence"/>
</dbReference>
<dbReference type="EMBL" id="JAGKQM010000017">
    <property type="protein sequence ID" value="KAH0870722.1"/>
    <property type="molecule type" value="Genomic_DNA"/>
</dbReference>
<proteinExistence type="predicted"/>
<keyword evidence="2" id="KW-1185">Reference proteome</keyword>
<accession>A0ABQ7YR78</accession>
<organism evidence="1 2">
    <name type="scientific">Brassica napus</name>
    <name type="common">Rape</name>
    <dbReference type="NCBI Taxonomy" id="3708"/>
    <lineage>
        <taxon>Eukaryota</taxon>
        <taxon>Viridiplantae</taxon>
        <taxon>Streptophyta</taxon>
        <taxon>Embryophyta</taxon>
        <taxon>Tracheophyta</taxon>
        <taxon>Spermatophyta</taxon>
        <taxon>Magnoliopsida</taxon>
        <taxon>eudicotyledons</taxon>
        <taxon>Gunneridae</taxon>
        <taxon>Pentapetalae</taxon>
        <taxon>rosids</taxon>
        <taxon>malvids</taxon>
        <taxon>Brassicales</taxon>
        <taxon>Brassicaceae</taxon>
        <taxon>Brassiceae</taxon>
        <taxon>Brassica</taxon>
    </lineage>
</organism>
<reference evidence="1 2" key="1">
    <citation type="submission" date="2021-05" db="EMBL/GenBank/DDBJ databases">
        <title>Genome Assembly of Synthetic Allotetraploid Brassica napus Reveals Homoeologous Exchanges between Subgenomes.</title>
        <authorList>
            <person name="Davis J.T."/>
        </authorList>
    </citation>
    <scope>NUCLEOTIDE SEQUENCE [LARGE SCALE GENOMIC DNA]</scope>
    <source>
        <strain evidence="2">cv. Da-Ae</strain>
        <tissue evidence="1">Seedling</tissue>
    </source>
</reference>
<gene>
    <name evidence="1" type="ORF">HID58_077744</name>
</gene>
<evidence type="ECO:0000313" key="2">
    <source>
        <dbReference type="Proteomes" id="UP000824890"/>
    </source>
</evidence>
<sequence length="83" mass="9805">MSTNKSFTLLHKVKPYKNRWCVQVKLIHSPKQNPYIPDETLEIDGKIHASCTKTHMFWTQRNLPIGEWLEKVKPNIEFIIISD</sequence>